<dbReference type="Gene3D" id="3.40.50.1820">
    <property type="entry name" value="alpha/beta hydrolase"/>
    <property type="match status" value="1"/>
</dbReference>
<gene>
    <name evidence="1" type="ORF">A9Q84_01065</name>
</gene>
<dbReference type="PANTHER" id="PTHR48098">
    <property type="entry name" value="ENTEROCHELIN ESTERASE-RELATED"/>
    <property type="match status" value="1"/>
</dbReference>
<dbReference type="AlphaFoldDB" id="A0A1Y5FBR7"/>
<dbReference type="InterPro" id="IPR050583">
    <property type="entry name" value="Mycobacterial_A85_antigen"/>
</dbReference>
<dbReference type="PANTHER" id="PTHR48098:SF6">
    <property type="entry name" value="FERRI-BACILLIBACTIN ESTERASE BESA"/>
    <property type="match status" value="1"/>
</dbReference>
<accession>A0A1Y5FBR7</accession>
<protein>
    <recommendedName>
        <fullName evidence="3">CBM20 domain-containing protein</fullName>
    </recommendedName>
</protein>
<dbReference type="SUPFAM" id="SSF53474">
    <property type="entry name" value="alpha/beta-Hydrolases"/>
    <property type="match status" value="1"/>
</dbReference>
<organism evidence="1 2">
    <name type="scientific">Halobacteriovorax marinus</name>
    <dbReference type="NCBI Taxonomy" id="97084"/>
    <lineage>
        <taxon>Bacteria</taxon>
        <taxon>Pseudomonadati</taxon>
        <taxon>Bdellovibrionota</taxon>
        <taxon>Bacteriovoracia</taxon>
        <taxon>Bacteriovoracales</taxon>
        <taxon>Halobacteriovoraceae</taxon>
        <taxon>Halobacteriovorax</taxon>
    </lineage>
</organism>
<evidence type="ECO:0008006" key="3">
    <source>
        <dbReference type="Google" id="ProtNLM"/>
    </source>
</evidence>
<name>A0A1Y5FBR7_9BACT</name>
<proteinExistence type="predicted"/>
<dbReference type="InterPro" id="IPR029058">
    <property type="entry name" value="AB_hydrolase_fold"/>
</dbReference>
<reference evidence="2" key="1">
    <citation type="journal article" date="2017" name="Proc. Natl. Acad. Sci. U.S.A.">
        <title>Simulation of Deepwater Horizon oil plume reveals substrate specialization within a complex community of hydrocarbon-degraders.</title>
        <authorList>
            <person name="Hu P."/>
            <person name="Dubinsky E.A."/>
            <person name="Probst A.J."/>
            <person name="Wang J."/>
            <person name="Sieber C.M.K."/>
            <person name="Tom L.M."/>
            <person name="Gardinali P."/>
            <person name="Banfield J.F."/>
            <person name="Atlas R.M."/>
            <person name="Andersen G.L."/>
        </authorList>
    </citation>
    <scope>NUCLEOTIDE SEQUENCE [LARGE SCALE GENOMIC DNA]</scope>
</reference>
<dbReference type="Proteomes" id="UP000196531">
    <property type="component" value="Unassembled WGS sequence"/>
</dbReference>
<dbReference type="EMBL" id="MAAO01000002">
    <property type="protein sequence ID" value="OUR99642.1"/>
    <property type="molecule type" value="Genomic_DNA"/>
</dbReference>
<comment type="caution">
    <text evidence="1">The sequence shown here is derived from an EMBL/GenBank/DDBJ whole genome shotgun (WGS) entry which is preliminary data.</text>
</comment>
<evidence type="ECO:0000313" key="2">
    <source>
        <dbReference type="Proteomes" id="UP000196531"/>
    </source>
</evidence>
<sequence>MIKLMMAIILYISVGVVHSQAQWSVDFTIKTPSFTPAGSSFFLTGESKSLCQWKVKCHSLKEIAPHIYRVVLNFPETIKKVKFKVTRGEWSSESTNSFGAAHSNFEVEKTKRNQRVIVNIANWKDLPNLGRSDNIRIIKDFYSKELGYSKDLHIYLPSDYLKYPNRKYPVIYMHDGHNLFNPHFSSFGKVWSVDRAMGRFENTQQAIIVGMSSDLKLRYDEYDYFRTGREYARFVVNTVKPFIDKSFRTKIDRENTSLMGSSMGALISLTMLWDYPHIFSKAAGLSIPAFIHQGSIFRFLKNRASAPKDIAFYMDHGGFGIDAKYERHVKKLQRVLVLKKGLKKTQLKYFVFPLAGHNEIDWARRVSTPLRFLLAK</sequence>
<dbReference type="Pfam" id="PF00756">
    <property type="entry name" value="Esterase"/>
    <property type="match status" value="1"/>
</dbReference>
<dbReference type="InterPro" id="IPR000801">
    <property type="entry name" value="Esterase-like"/>
</dbReference>
<evidence type="ECO:0000313" key="1">
    <source>
        <dbReference type="EMBL" id="OUR99642.1"/>
    </source>
</evidence>